<protein>
    <submittedName>
        <fullName evidence="2">Uncharacterized protein</fullName>
    </submittedName>
</protein>
<feature type="non-terminal residue" evidence="2">
    <location>
        <position position="610"/>
    </location>
</feature>
<dbReference type="EMBL" id="JADKYU010000909">
    <property type="protein sequence ID" value="MBF4985961.1"/>
    <property type="molecule type" value="Genomic_DNA"/>
</dbReference>
<dbReference type="Proteomes" id="UP001194729">
    <property type="component" value="Unassembled WGS sequence"/>
</dbReference>
<reference evidence="2 3" key="1">
    <citation type="submission" date="2020-11" db="EMBL/GenBank/DDBJ databases">
        <title>P. mediterranea TC4 genome.</title>
        <authorList>
            <person name="Molmeret M."/>
        </authorList>
    </citation>
    <scope>NUCLEOTIDE SEQUENCE [LARGE SCALE GENOMIC DNA]</scope>
    <source>
        <strain evidence="2 3">TC4</strain>
    </source>
</reference>
<accession>A0ABS0AA00</accession>
<name>A0ABS0AA00_9FLAO</name>
<sequence>LHLQQSVSEVQPGQTPSQAFSVNYPIIEEEVTIGTQYVWPLDLPAPDEDQQYVWGIKPMTREGNTYRAQNNGFVDYGVFTVRGNNESGDEKSNNNDFTSNNKDQRSNDNLNGDNKNPKVPIPWECKPNPFTDSNDLFFSYDNRDNGADIELEGLMLVQNQFLSQYPGAISLSQHLLITYIDWGCDTHNMEMIAPNTSSLGHDYNTHDHQQTPERHDISTPDEVTVHFKLINKQTGESCEVQVSKKLTGCDFPSQDNFENAVEFVMDTDEENYPLNVYLDGISDFTEELDRYVYDSRNTNERPKIELFISYDSEHEEEPIIDGSSRYNGAVSPYPFGDDGTMQFLSHNYSLDCMDGSDIPTEICLTYVTERKIDGEIIICQKTYCIQLPDETIEALIDLYTKNEDAADTNDKAGEEECACLDKSSVIIPDLTMDYTANGAGTEHTLTIPDSPATLQSIIDCMASQEQFEGMENMDGHPEYNFQESFFTGTVTHQWHIPDAMNDPNNSHMFTVLEDTDEPLPEFVTVTFHITNTNAGIDCYFTQDVPVPHDAYNAINGTEECECDIETTAPELVLLRPQPTEEPMQISLGGVIAYRDHLMNCNSNYSLATHS</sequence>
<organism evidence="2 3">
    <name type="scientific">Nonlabens mediterrranea</name>
    <dbReference type="NCBI Taxonomy" id="1419947"/>
    <lineage>
        <taxon>Bacteria</taxon>
        <taxon>Pseudomonadati</taxon>
        <taxon>Bacteroidota</taxon>
        <taxon>Flavobacteriia</taxon>
        <taxon>Flavobacteriales</taxon>
        <taxon>Flavobacteriaceae</taxon>
        <taxon>Nonlabens</taxon>
    </lineage>
</organism>
<feature type="region of interest" description="Disordered" evidence="1">
    <location>
        <begin position="84"/>
        <end position="125"/>
    </location>
</feature>
<evidence type="ECO:0000256" key="1">
    <source>
        <dbReference type="SAM" id="MobiDB-lite"/>
    </source>
</evidence>
<proteinExistence type="predicted"/>
<feature type="non-terminal residue" evidence="2">
    <location>
        <position position="1"/>
    </location>
</feature>
<evidence type="ECO:0000313" key="2">
    <source>
        <dbReference type="EMBL" id="MBF4985961.1"/>
    </source>
</evidence>
<evidence type="ECO:0000313" key="3">
    <source>
        <dbReference type="Proteomes" id="UP001194729"/>
    </source>
</evidence>
<gene>
    <name evidence="2" type="ORF">FNJ87_17045</name>
</gene>
<feature type="compositionally biased region" description="Polar residues" evidence="1">
    <location>
        <begin position="94"/>
        <end position="114"/>
    </location>
</feature>
<comment type="caution">
    <text evidence="2">The sequence shown here is derived from an EMBL/GenBank/DDBJ whole genome shotgun (WGS) entry which is preliminary data.</text>
</comment>
<keyword evidence="3" id="KW-1185">Reference proteome</keyword>